<dbReference type="RefSeq" id="WP_170151396.1">
    <property type="nucleotide sequence ID" value="NZ_QQBB01000002.1"/>
</dbReference>
<protein>
    <recommendedName>
        <fullName evidence="4">Molecular chaperone DnaJ</fullName>
    </recommendedName>
</protein>
<evidence type="ECO:0000313" key="2">
    <source>
        <dbReference type="EMBL" id="RDI60637.1"/>
    </source>
</evidence>
<name>A0A370HQ52_9HYPH</name>
<evidence type="ECO:0000256" key="1">
    <source>
        <dbReference type="SAM" id="MobiDB-lite"/>
    </source>
</evidence>
<dbReference type="Proteomes" id="UP000254925">
    <property type="component" value="Unassembled WGS sequence"/>
</dbReference>
<dbReference type="AlphaFoldDB" id="A0A370HQ52"/>
<evidence type="ECO:0000313" key="3">
    <source>
        <dbReference type="Proteomes" id="UP000254925"/>
    </source>
</evidence>
<evidence type="ECO:0008006" key="4">
    <source>
        <dbReference type="Google" id="ProtNLM"/>
    </source>
</evidence>
<keyword evidence="3" id="KW-1185">Reference proteome</keyword>
<reference evidence="2 3" key="1">
    <citation type="submission" date="2018-07" db="EMBL/GenBank/DDBJ databases">
        <title>Genomic Encyclopedia of Type Strains, Phase IV (KMG-IV): sequencing the most valuable type-strain genomes for metagenomic binning, comparative biology and taxonomic classification.</title>
        <authorList>
            <person name="Goeker M."/>
        </authorList>
    </citation>
    <scope>NUCLEOTIDE SEQUENCE [LARGE SCALE GENOMIC DNA]</scope>
    <source>
        <strain evidence="2 3">DSM 14364</strain>
    </source>
</reference>
<feature type="compositionally biased region" description="Basic and acidic residues" evidence="1">
    <location>
        <begin position="1"/>
        <end position="10"/>
    </location>
</feature>
<proteinExistence type="predicted"/>
<comment type="caution">
    <text evidence="2">The sequence shown here is derived from an EMBL/GenBank/DDBJ whole genome shotgun (WGS) entry which is preliminary data.</text>
</comment>
<dbReference type="InterPro" id="IPR036410">
    <property type="entry name" value="HSP_DnaJ_Cys-rich_dom_sf"/>
</dbReference>
<sequence length="55" mass="5565">MAETERKNPGDEDVSGTKQTGEDICPTCNGSGEIGHKACPDCGGSGRITVIVGDA</sequence>
<feature type="region of interest" description="Disordered" evidence="1">
    <location>
        <begin position="1"/>
        <end position="23"/>
    </location>
</feature>
<accession>A0A370HQ52</accession>
<organism evidence="2 3">
    <name type="scientific">Microvirga subterranea</name>
    <dbReference type="NCBI Taxonomy" id="186651"/>
    <lineage>
        <taxon>Bacteria</taxon>
        <taxon>Pseudomonadati</taxon>
        <taxon>Pseudomonadota</taxon>
        <taxon>Alphaproteobacteria</taxon>
        <taxon>Hyphomicrobiales</taxon>
        <taxon>Methylobacteriaceae</taxon>
        <taxon>Microvirga</taxon>
    </lineage>
</organism>
<dbReference type="SUPFAM" id="SSF57938">
    <property type="entry name" value="DnaJ/Hsp40 cysteine-rich domain"/>
    <property type="match status" value="1"/>
</dbReference>
<dbReference type="EMBL" id="QQBB01000002">
    <property type="protein sequence ID" value="RDI60637.1"/>
    <property type="molecule type" value="Genomic_DNA"/>
</dbReference>
<gene>
    <name evidence="2" type="ORF">DES45_10223</name>
</gene>
<dbReference type="Gene3D" id="6.20.20.10">
    <property type="match status" value="1"/>
</dbReference>